<evidence type="ECO:0000256" key="11">
    <source>
        <dbReference type="RuleBase" id="RU000682"/>
    </source>
</evidence>
<evidence type="ECO:0000256" key="4">
    <source>
        <dbReference type="ARBA" id="ARBA00022724"/>
    </source>
</evidence>
<dbReference type="PROSITE" id="PS50071">
    <property type="entry name" value="HOMEOBOX_2"/>
    <property type="match status" value="1"/>
</dbReference>
<feature type="DNA-binding region" description="Homeobox" evidence="10">
    <location>
        <begin position="483"/>
        <end position="542"/>
    </location>
</feature>
<dbReference type="InterPro" id="IPR001356">
    <property type="entry name" value="HD"/>
</dbReference>
<protein>
    <submittedName>
        <fullName evidence="15">Uncharacterized protein</fullName>
    </submittedName>
</protein>
<dbReference type="RefSeq" id="XP_066928927.1">
    <property type="nucleotide sequence ID" value="XM_067072826.1"/>
</dbReference>
<feature type="region of interest" description="Disordered" evidence="12">
    <location>
        <begin position="549"/>
        <end position="575"/>
    </location>
</feature>
<dbReference type="FunFam" id="1.10.10.10:FF:000013">
    <property type="entry name" value="Paired box 8 isoform 1"/>
    <property type="match status" value="1"/>
</dbReference>
<feature type="region of interest" description="Disordered" evidence="12">
    <location>
        <begin position="761"/>
        <end position="782"/>
    </location>
</feature>
<dbReference type="OrthoDB" id="3225452at2759"/>
<evidence type="ECO:0000259" key="13">
    <source>
        <dbReference type="PROSITE" id="PS50071"/>
    </source>
</evidence>
<feature type="compositionally biased region" description="Polar residues" evidence="12">
    <location>
        <begin position="60"/>
        <end position="69"/>
    </location>
</feature>
<dbReference type="SUPFAM" id="SSF46689">
    <property type="entry name" value="Homeodomain-like"/>
    <property type="match status" value="2"/>
</dbReference>
<dbReference type="Gene3D" id="1.10.10.10">
    <property type="entry name" value="Winged helix-like DNA-binding domain superfamily/Winged helix DNA-binding domain"/>
    <property type="match status" value="2"/>
</dbReference>
<dbReference type="SMART" id="SM00389">
    <property type="entry name" value="HOX"/>
    <property type="match status" value="1"/>
</dbReference>
<dbReference type="PROSITE" id="PS51057">
    <property type="entry name" value="PAIRED_2"/>
    <property type="match status" value="1"/>
</dbReference>
<evidence type="ECO:0000256" key="5">
    <source>
        <dbReference type="ARBA" id="ARBA00023015"/>
    </source>
</evidence>
<evidence type="ECO:0000259" key="14">
    <source>
        <dbReference type="PROSITE" id="PS51057"/>
    </source>
</evidence>
<keyword evidence="3" id="KW-0217">Developmental protein</keyword>
<keyword evidence="16" id="KW-1185">Reference proteome</keyword>
<dbReference type="Gene3D" id="1.10.10.60">
    <property type="entry name" value="Homeodomain-like"/>
    <property type="match status" value="1"/>
</dbReference>
<dbReference type="SMART" id="SM00351">
    <property type="entry name" value="PAX"/>
    <property type="match status" value="1"/>
</dbReference>
<keyword evidence="6 10" id="KW-0238">DNA-binding</keyword>
<evidence type="ECO:0000313" key="16">
    <source>
        <dbReference type="Proteomes" id="UP000594262"/>
    </source>
</evidence>
<accession>A0A7M6DKS1</accession>
<comment type="similarity">
    <text evidence="2">Belongs to the paired homeobox family.</text>
</comment>
<keyword evidence="5" id="KW-0805">Transcription regulation</keyword>
<evidence type="ECO:0000256" key="6">
    <source>
        <dbReference type="ARBA" id="ARBA00023125"/>
    </source>
</evidence>
<keyword evidence="7 10" id="KW-0371">Homeobox</keyword>
<feature type="compositionally biased region" description="Low complexity" evidence="12">
    <location>
        <begin position="701"/>
        <end position="712"/>
    </location>
</feature>
<dbReference type="InterPro" id="IPR043565">
    <property type="entry name" value="PAX_fam"/>
</dbReference>
<feature type="domain" description="Paired" evidence="14">
    <location>
        <begin position="70"/>
        <end position="196"/>
    </location>
</feature>
<dbReference type="EnsemblMetazoa" id="CLYHEMT014262.1">
    <property type="protein sequence ID" value="CLYHEMP014262.1"/>
    <property type="gene ID" value="CLYHEMG014262"/>
</dbReference>
<evidence type="ECO:0000256" key="3">
    <source>
        <dbReference type="ARBA" id="ARBA00022473"/>
    </source>
</evidence>
<organism evidence="15 16">
    <name type="scientific">Clytia hemisphaerica</name>
    <dbReference type="NCBI Taxonomy" id="252671"/>
    <lineage>
        <taxon>Eukaryota</taxon>
        <taxon>Metazoa</taxon>
        <taxon>Cnidaria</taxon>
        <taxon>Hydrozoa</taxon>
        <taxon>Hydroidolina</taxon>
        <taxon>Leptothecata</taxon>
        <taxon>Obeliida</taxon>
        <taxon>Clytiidae</taxon>
        <taxon>Clytia</taxon>
    </lineage>
</organism>
<keyword evidence="4" id="KW-0563">Paired box</keyword>
<evidence type="ECO:0000256" key="12">
    <source>
        <dbReference type="SAM" id="MobiDB-lite"/>
    </source>
</evidence>
<dbReference type="Pfam" id="PF00046">
    <property type="entry name" value="Homeodomain"/>
    <property type="match status" value="1"/>
</dbReference>
<dbReference type="CDD" id="cd00131">
    <property type="entry name" value="PAX"/>
    <property type="match status" value="1"/>
</dbReference>
<dbReference type="InterPro" id="IPR017970">
    <property type="entry name" value="Homeobox_CS"/>
</dbReference>
<evidence type="ECO:0000256" key="7">
    <source>
        <dbReference type="ARBA" id="ARBA00023155"/>
    </source>
</evidence>
<feature type="domain" description="Homeobox" evidence="13">
    <location>
        <begin position="481"/>
        <end position="541"/>
    </location>
</feature>
<dbReference type="Proteomes" id="UP000594262">
    <property type="component" value="Unplaced"/>
</dbReference>
<evidence type="ECO:0000256" key="9">
    <source>
        <dbReference type="ARBA" id="ARBA00023242"/>
    </source>
</evidence>
<evidence type="ECO:0000313" key="15">
    <source>
        <dbReference type="EnsemblMetazoa" id="CLYHEMP014262.1"/>
    </source>
</evidence>
<dbReference type="InterPro" id="IPR043182">
    <property type="entry name" value="PAIRED_DNA-bd_dom"/>
</dbReference>
<comment type="subcellular location">
    <subcellularLocation>
        <location evidence="1 10 11">Nucleus</location>
    </subcellularLocation>
</comment>
<dbReference type="CDD" id="cd00086">
    <property type="entry name" value="homeodomain"/>
    <property type="match status" value="1"/>
</dbReference>
<dbReference type="InterPro" id="IPR009057">
    <property type="entry name" value="Homeodomain-like_sf"/>
</dbReference>
<feature type="region of interest" description="Disordered" evidence="12">
    <location>
        <begin position="611"/>
        <end position="640"/>
    </location>
</feature>
<dbReference type="PANTHER" id="PTHR45636:SF41">
    <property type="entry name" value="PAIRED BOX PROTEIN PAX-6-RELATED"/>
    <property type="match status" value="1"/>
</dbReference>
<sequence length="782" mass="86561">MEIFKHHRSLFEIESVDKHVVSTNSEAISSSTDLDISQTLQDEAAALQSEPKTITKNEDGNTQSCSQKSGHGGVNQLGGAFVNGRPLPERIRKKIVDLAHQGVRPCDISRQLRVSHGCVSKILGRYYETGSIRPGVIGGSKPKVATPSVVQKISEYKLNNPSMFAWEIREKLLSDLICDNETVPSVSSINRIVRNRLASGSLSKEPTEEEIDTSTNEIIKEEEPTNENPVFQGAIPIPIGALPANLNSLNKLPHTPYSVNGILGIAVQQPNGTVIMCPPEYFAAHQVQGATDLSPTEHTNGMAIQVVNEAEDSHTMADTPNLAAAQYLIPIGSTEDNQNLVQINYPPSLPSLEAETVEKEHPLPQPPSSLVEDVSIPPTKLHINTTSIENKLKENIDNSISASNKILMKTTLNINTDSQEEEPLRVHQSPSPTTKYIYTNPSHQEEENYEARHPLQIQPAFFPNSPQTSPVSKHFLEHDRKPGRRLRTSFSTEQKQALEVAFKKTPYPDAIQREQLATKNQIPEARVQVWFSNKRAKHRRLDKNFDLLKPSKRRNSKSIESPLSPPYHPHMTPTYVPLSQQHSQIFHPSLIPIIPAAGQQIALISPSHLYNSVPPSSKESVEEHSKKTNEPTPVATANEHSPKNITYITAPTLNSEQPTMIPIGAVHHRTHTEEAMEEMPQRPEQTNLDTTDDSPLTITNANLHSNNLTNNTETEESKHVLPSMKVLTRYNDRHHPSLSHSFIPPEQWLKNSAAIALGGRASWTSPLTPSPPPLHVVSSSGQ</sequence>
<feature type="region of interest" description="Disordered" evidence="12">
    <location>
        <begin position="48"/>
        <end position="72"/>
    </location>
</feature>
<feature type="compositionally biased region" description="Basic and acidic residues" evidence="12">
    <location>
        <begin position="619"/>
        <end position="629"/>
    </location>
</feature>
<evidence type="ECO:0000256" key="2">
    <source>
        <dbReference type="ARBA" id="ARBA00005733"/>
    </source>
</evidence>
<dbReference type="PROSITE" id="PS00027">
    <property type="entry name" value="HOMEOBOX_1"/>
    <property type="match status" value="1"/>
</dbReference>
<evidence type="ECO:0000256" key="1">
    <source>
        <dbReference type="ARBA" id="ARBA00004123"/>
    </source>
</evidence>
<proteinExistence type="inferred from homology"/>
<dbReference type="GO" id="GO:0000981">
    <property type="term" value="F:DNA-binding transcription factor activity, RNA polymerase II-specific"/>
    <property type="evidence" value="ECO:0007669"/>
    <property type="project" value="InterPro"/>
</dbReference>
<dbReference type="PRINTS" id="PR00027">
    <property type="entry name" value="PAIREDBOX"/>
</dbReference>
<dbReference type="Pfam" id="PF00292">
    <property type="entry name" value="PAX"/>
    <property type="match status" value="1"/>
</dbReference>
<dbReference type="GeneID" id="136816490"/>
<dbReference type="InterPro" id="IPR001523">
    <property type="entry name" value="Paired_dom"/>
</dbReference>
<keyword evidence="8" id="KW-0804">Transcription</keyword>
<name>A0A7M6DKS1_9CNID</name>
<dbReference type="PANTHER" id="PTHR45636">
    <property type="entry name" value="PAIRED BOX PROTEIN PAX-6-RELATED-RELATED"/>
    <property type="match status" value="1"/>
</dbReference>
<dbReference type="GO" id="GO:0000978">
    <property type="term" value="F:RNA polymerase II cis-regulatory region sequence-specific DNA binding"/>
    <property type="evidence" value="ECO:0007669"/>
    <property type="project" value="TreeGrafter"/>
</dbReference>
<evidence type="ECO:0000256" key="8">
    <source>
        <dbReference type="ARBA" id="ARBA00023163"/>
    </source>
</evidence>
<keyword evidence="9 10" id="KW-0539">Nucleus</keyword>
<reference evidence="15" key="1">
    <citation type="submission" date="2021-01" db="UniProtKB">
        <authorList>
            <consortium name="EnsemblMetazoa"/>
        </authorList>
    </citation>
    <scope>IDENTIFICATION</scope>
</reference>
<dbReference type="PROSITE" id="PS00034">
    <property type="entry name" value="PAIRED_1"/>
    <property type="match status" value="1"/>
</dbReference>
<dbReference type="FunFam" id="1.10.10.10:FF:000003">
    <property type="entry name" value="Paired box protein Pax-6"/>
    <property type="match status" value="1"/>
</dbReference>
<evidence type="ECO:0000256" key="10">
    <source>
        <dbReference type="PROSITE-ProRule" id="PRU00108"/>
    </source>
</evidence>
<dbReference type="GO" id="GO:0005634">
    <property type="term" value="C:nucleus"/>
    <property type="evidence" value="ECO:0007669"/>
    <property type="project" value="UniProtKB-SubCell"/>
</dbReference>
<dbReference type="InterPro" id="IPR036388">
    <property type="entry name" value="WH-like_DNA-bd_sf"/>
</dbReference>
<feature type="region of interest" description="Disordered" evidence="12">
    <location>
        <begin position="701"/>
        <end position="720"/>
    </location>
</feature>
<dbReference type="AlphaFoldDB" id="A0A7M6DKS1"/>